<dbReference type="FunFam" id="3.80.10.10:FF:000400">
    <property type="entry name" value="Nuclear pore complex protein NUP107"/>
    <property type="match status" value="1"/>
</dbReference>
<evidence type="ECO:0000256" key="4">
    <source>
        <dbReference type="ARBA" id="ARBA00022737"/>
    </source>
</evidence>
<keyword evidence="10" id="KW-1185">Reference proteome</keyword>
<dbReference type="SUPFAM" id="SSF52058">
    <property type="entry name" value="L domain-like"/>
    <property type="match status" value="1"/>
</dbReference>
<dbReference type="PANTHER" id="PTHR48060:SF21">
    <property type="entry name" value="L DOMAIN-LIKE PROTEIN"/>
    <property type="match status" value="1"/>
</dbReference>
<proteinExistence type="predicted"/>
<evidence type="ECO:0000256" key="6">
    <source>
        <dbReference type="ARBA" id="ARBA00023180"/>
    </source>
</evidence>
<dbReference type="Pfam" id="PF13855">
    <property type="entry name" value="LRR_8"/>
    <property type="match status" value="1"/>
</dbReference>
<feature type="domain" description="Leucine-rich repeat-containing N-terminal plant-type" evidence="8">
    <location>
        <begin position="33"/>
        <end position="72"/>
    </location>
</feature>
<evidence type="ECO:0000313" key="9">
    <source>
        <dbReference type="EMBL" id="KAJ8560805.1"/>
    </source>
</evidence>
<dbReference type="Pfam" id="PF08263">
    <property type="entry name" value="LRRNT_2"/>
    <property type="match status" value="1"/>
</dbReference>
<dbReference type="PANTHER" id="PTHR48060">
    <property type="entry name" value="DNA DAMAGE-REPAIR/TOLERATION PROTEIN DRT100"/>
    <property type="match status" value="1"/>
</dbReference>
<name>A0A9Q1RKP0_9SOLA</name>
<dbReference type="AlphaFoldDB" id="A0A9Q1RKP0"/>
<evidence type="ECO:0000256" key="3">
    <source>
        <dbReference type="ARBA" id="ARBA00022729"/>
    </source>
</evidence>
<evidence type="ECO:0000256" key="7">
    <source>
        <dbReference type="SAM" id="SignalP"/>
    </source>
</evidence>
<organism evidence="9 10">
    <name type="scientific">Anisodus acutangulus</name>
    <dbReference type="NCBI Taxonomy" id="402998"/>
    <lineage>
        <taxon>Eukaryota</taxon>
        <taxon>Viridiplantae</taxon>
        <taxon>Streptophyta</taxon>
        <taxon>Embryophyta</taxon>
        <taxon>Tracheophyta</taxon>
        <taxon>Spermatophyta</taxon>
        <taxon>Magnoliopsida</taxon>
        <taxon>eudicotyledons</taxon>
        <taxon>Gunneridae</taxon>
        <taxon>Pentapetalae</taxon>
        <taxon>asterids</taxon>
        <taxon>lamiids</taxon>
        <taxon>Solanales</taxon>
        <taxon>Solanaceae</taxon>
        <taxon>Solanoideae</taxon>
        <taxon>Hyoscyameae</taxon>
        <taxon>Anisodus</taxon>
    </lineage>
</organism>
<evidence type="ECO:0000256" key="1">
    <source>
        <dbReference type="ARBA" id="ARBA00004370"/>
    </source>
</evidence>
<dbReference type="InterPro" id="IPR053211">
    <property type="entry name" value="DNA_repair-toleration"/>
</dbReference>
<accession>A0A9Q1RKP0</accession>
<dbReference type="InterPro" id="IPR013210">
    <property type="entry name" value="LRR_N_plant-typ"/>
</dbReference>
<evidence type="ECO:0000256" key="2">
    <source>
        <dbReference type="ARBA" id="ARBA00022614"/>
    </source>
</evidence>
<dbReference type="EMBL" id="JAJAGQ010000006">
    <property type="protein sequence ID" value="KAJ8560805.1"/>
    <property type="molecule type" value="Genomic_DNA"/>
</dbReference>
<keyword evidence="2" id="KW-0433">Leucine-rich repeat</keyword>
<dbReference type="GO" id="GO:0050832">
    <property type="term" value="P:defense response to fungus"/>
    <property type="evidence" value="ECO:0007669"/>
    <property type="project" value="UniProtKB-ARBA"/>
</dbReference>
<dbReference type="FunFam" id="3.80.10.10:FF:000041">
    <property type="entry name" value="LRR receptor-like serine/threonine-protein kinase ERECTA"/>
    <property type="match status" value="1"/>
</dbReference>
<dbReference type="InterPro" id="IPR032675">
    <property type="entry name" value="LRR_dom_sf"/>
</dbReference>
<dbReference type="Gene3D" id="3.80.10.10">
    <property type="entry name" value="Ribonuclease Inhibitor"/>
    <property type="match status" value="2"/>
</dbReference>
<dbReference type="Pfam" id="PF00560">
    <property type="entry name" value="LRR_1"/>
    <property type="match status" value="3"/>
</dbReference>
<gene>
    <name evidence="9" type="ORF">K7X08_022665</name>
</gene>
<comment type="caution">
    <text evidence="9">The sequence shown here is derived from an EMBL/GenBank/DDBJ whole genome shotgun (WGS) entry which is preliminary data.</text>
</comment>
<reference evidence="10" key="1">
    <citation type="journal article" date="2023" name="Proc. Natl. Acad. Sci. U.S.A.">
        <title>Genomic and structural basis for evolution of tropane alkaloid biosynthesis.</title>
        <authorList>
            <person name="Wanga Y.-J."/>
            <person name="Taina T."/>
            <person name="Yua J.-Y."/>
            <person name="Lia J."/>
            <person name="Xua B."/>
            <person name="Chenc J."/>
            <person name="D'Auriad J.C."/>
            <person name="Huanga J.-P."/>
            <person name="Huanga S.-X."/>
        </authorList>
    </citation>
    <scope>NUCLEOTIDE SEQUENCE [LARGE SCALE GENOMIC DNA]</scope>
    <source>
        <strain evidence="10">cv. KIB-2019</strain>
    </source>
</reference>
<feature type="chain" id="PRO_5040516360" description="Leucine-rich repeat-containing N-terminal plant-type domain-containing protein" evidence="7">
    <location>
        <begin position="24"/>
        <end position="276"/>
    </location>
</feature>
<comment type="subcellular location">
    <subcellularLocation>
        <location evidence="1">Membrane</location>
    </subcellularLocation>
</comment>
<keyword evidence="6" id="KW-0325">Glycoprotein</keyword>
<keyword evidence="4" id="KW-0677">Repeat</keyword>
<dbReference type="InterPro" id="IPR001611">
    <property type="entry name" value="Leu-rich_rpt"/>
</dbReference>
<evidence type="ECO:0000259" key="8">
    <source>
        <dbReference type="Pfam" id="PF08263"/>
    </source>
</evidence>
<sequence>MGYSKFSMYNFFFLVMVFSMVLGQQNDHQILLNDRDSLISFMFGIVSDPHHLWESWNSFTIHLCNWTGIVCDKKIKRVVDLDLSHHSLRGTISPALSGLSFLKILDLSGNLLEGKNPAGLGYLLKLNQLSLSSNLLEGKIPNELGFLHELKYLDLGSNNLSVNSSNLQELELAGNNLGGELHPIIGNISMNLAQIHLDDNLIYGLIPIQISNLSNITLLNLSSNHLNGTIPPELCQMGKLERLYLSNNSLSGSIPSAFVNVPQLGLLDLSKTSDLD</sequence>
<keyword evidence="3 7" id="KW-0732">Signal</keyword>
<protein>
    <recommendedName>
        <fullName evidence="8">Leucine-rich repeat-containing N-terminal plant-type domain-containing protein</fullName>
    </recommendedName>
</protein>
<feature type="signal peptide" evidence="7">
    <location>
        <begin position="1"/>
        <end position="23"/>
    </location>
</feature>
<dbReference type="OrthoDB" id="4062651at2759"/>
<dbReference type="Proteomes" id="UP001152561">
    <property type="component" value="Unassembled WGS sequence"/>
</dbReference>
<keyword evidence="5" id="KW-0472">Membrane</keyword>
<dbReference type="GO" id="GO:0016020">
    <property type="term" value="C:membrane"/>
    <property type="evidence" value="ECO:0007669"/>
    <property type="project" value="UniProtKB-SubCell"/>
</dbReference>
<evidence type="ECO:0000256" key="5">
    <source>
        <dbReference type="ARBA" id="ARBA00023136"/>
    </source>
</evidence>
<evidence type="ECO:0000313" key="10">
    <source>
        <dbReference type="Proteomes" id="UP001152561"/>
    </source>
</evidence>